<keyword evidence="4" id="KW-0788">Thiol protease</keyword>
<name>A0ABD3FV84_9STRA</name>
<evidence type="ECO:0000313" key="9">
    <source>
        <dbReference type="Proteomes" id="UP001632037"/>
    </source>
</evidence>
<evidence type="ECO:0000256" key="5">
    <source>
        <dbReference type="PROSITE-ProRule" id="PRU00239"/>
    </source>
</evidence>
<evidence type="ECO:0000256" key="3">
    <source>
        <dbReference type="ARBA" id="ARBA00022801"/>
    </source>
</evidence>
<dbReference type="InterPro" id="IPR038765">
    <property type="entry name" value="Papain-like_cys_pep_sf"/>
</dbReference>
<keyword evidence="9" id="KW-1185">Reference proteome</keyword>
<reference evidence="8 9" key="1">
    <citation type="submission" date="2024-09" db="EMBL/GenBank/DDBJ databases">
        <title>Genome sequencing and assembly of Phytophthora oleae, isolate VK10A, causative agent of rot of olive drupes.</title>
        <authorList>
            <person name="Conti Taguali S."/>
            <person name="Riolo M."/>
            <person name="La Spada F."/>
            <person name="Cacciola S.O."/>
            <person name="Dionisio G."/>
        </authorList>
    </citation>
    <scope>NUCLEOTIDE SEQUENCE [LARGE SCALE GENOMIC DNA]</scope>
    <source>
        <strain evidence="8 9">VK10A</strain>
    </source>
</reference>
<comment type="similarity">
    <text evidence="1">Belongs to the peptidase C2 family.</text>
</comment>
<feature type="domain" description="Calpain catalytic" evidence="7">
    <location>
        <begin position="177"/>
        <end position="361"/>
    </location>
</feature>
<dbReference type="GO" id="GO:0008234">
    <property type="term" value="F:cysteine-type peptidase activity"/>
    <property type="evidence" value="ECO:0007669"/>
    <property type="project" value="UniProtKB-KW"/>
</dbReference>
<dbReference type="Proteomes" id="UP001632037">
    <property type="component" value="Unassembled WGS sequence"/>
</dbReference>
<feature type="region of interest" description="Disordered" evidence="6">
    <location>
        <begin position="577"/>
        <end position="605"/>
    </location>
</feature>
<dbReference type="PANTHER" id="PTHR10183">
    <property type="entry name" value="CALPAIN"/>
    <property type="match status" value="1"/>
</dbReference>
<dbReference type="PANTHER" id="PTHR10183:SF379">
    <property type="entry name" value="CALPAIN-5"/>
    <property type="match status" value="1"/>
</dbReference>
<dbReference type="SUPFAM" id="SSF54001">
    <property type="entry name" value="Cysteine proteinases"/>
    <property type="match status" value="1"/>
</dbReference>
<evidence type="ECO:0000256" key="2">
    <source>
        <dbReference type="ARBA" id="ARBA00022670"/>
    </source>
</evidence>
<dbReference type="InterPro" id="IPR001300">
    <property type="entry name" value="Peptidase_C2_calpain_cat"/>
</dbReference>
<evidence type="ECO:0000256" key="6">
    <source>
        <dbReference type="SAM" id="MobiDB-lite"/>
    </source>
</evidence>
<organism evidence="8 9">
    <name type="scientific">Phytophthora oleae</name>
    <dbReference type="NCBI Taxonomy" id="2107226"/>
    <lineage>
        <taxon>Eukaryota</taxon>
        <taxon>Sar</taxon>
        <taxon>Stramenopiles</taxon>
        <taxon>Oomycota</taxon>
        <taxon>Peronosporomycetes</taxon>
        <taxon>Peronosporales</taxon>
        <taxon>Peronosporaceae</taxon>
        <taxon>Phytophthora</taxon>
    </lineage>
</organism>
<comment type="caution">
    <text evidence="8">The sequence shown here is derived from an EMBL/GenBank/DDBJ whole genome shotgun (WGS) entry which is preliminary data.</text>
</comment>
<evidence type="ECO:0000313" key="8">
    <source>
        <dbReference type="EMBL" id="KAL3669519.1"/>
    </source>
</evidence>
<keyword evidence="2" id="KW-0645">Protease</keyword>
<comment type="caution">
    <text evidence="5">Lacks conserved residue(s) required for the propagation of feature annotation.</text>
</comment>
<feature type="compositionally biased region" description="Basic and acidic residues" evidence="6">
    <location>
        <begin position="581"/>
        <end position="594"/>
    </location>
</feature>
<dbReference type="GO" id="GO:0006508">
    <property type="term" value="P:proteolysis"/>
    <property type="evidence" value="ECO:0007669"/>
    <property type="project" value="UniProtKB-KW"/>
</dbReference>
<accession>A0ABD3FV84</accession>
<protein>
    <recommendedName>
        <fullName evidence="7">Calpain catalytic domain-containing protein</fullName>
    </recommendedName>
</protein>
<proteinExistence type="inferred from homology"/>
<dbReference type="PROSITE" id="PS50203">
    <property type="entry name" value="CALPAIN_CAT"/>
    <property type="match status" value="1"/>
</dbReference>
<dbReference type="AlphaFoldDB" id="A0ABD3FV84"/>
<dbReference type="EMBL" id="JBIMZQ010000008">
    <property type="protein sequence ID" value="KAL3669519.1"/>
    <property type="molecule type" value="Genomic_DNA"/>
</dbReference>
<gene>
    <name evidence="8" type="ORF">V7S43_004907</name>
</gene>
<evidence type="ECO:0000256" key="1">
    <source>
        <dbReference type="ARBA" id="ARBA00007623"/>
    </source>
</evidence>
<sequence>MQEIHDKVTVLVTQRELQKRSAETDGACASTTALQYVVENAGFDVVTFRVDFSKSVSIKLHRPEAASRTLQKSTQEMAFECELQPFERRVLAYVVRKRRKRAFVRVQYAVTAVVTPSVDSIVQAQERTARTIKQQLQLSNCTFIHVSKWGLLPCRPTTEVAQACAEINRHFQQFGNGFVDPIFPPQSKALYDPAASNQLSDGDAAVYGLCTWEHVHNVVDSSWTFVAPKRDQTEVELASSVSFKSGLPAQDSFLCALSITAPYCRVWLPRWFPTLSAVSQVEKMAVIPVALCNRGLRWQQFLVDLFLPSFPLGRGLMTARNTHGELYASLLHKAYAKLKGNYAAIASISTMNILRELTGSPWAAEQSDTDQQVQLQVAVGASISHRQPKAEGNSTLAVVTFGKVDDHHRAFRVTIPIDESSVTLHDSSGEYLHKVMKANAAAFDWDQDPSALRVSWEQLSALEPAVWSLNLGCKHEKRVRQISPHEGDTMRMTVAVSVPRFTTIAFSPSYSTRCESVDPQVDLDVSIAAVEADFSLITMADINTEVSSRRTHSHDGVFSKQVVRTLSAGEYVVTISAKRPGRSESHPDASKAEEPELVSEKTGAGLTPASTDANLQLAFDCLDWEGKQELSESDITNFLQVYELVTPSERGKAALLSFLHQRGNSLSPGTDERRLSQEDFREIYLDQALQDCKGETYTSSSVRSRFQELIWQDVLQLLTRSRRGAETDSARTEIDCRHIVEMACCFHSDAPLLSVVVLTDDANNI</sequence>
<evidence type="ECO:0000259" key="7">
    <source>
        <dbReference type="PROSITE" id="PS50203"/>
    </source>
</evidence>
<keyword evidence="3" id="KW-0378">Hydrolase</keyword>
<evidence type="ECO:0000256" key="4">
    <source>
        <dbReference type="ARBA" id="ARBA00022807"/>
    </source>
</evidence>
<dbReference type="InterPro" id="IPR022684">
    <property type="entry name" value="Calpain_cysteine_protease"/>
</dbReference>
<dbReference type="Pfam" id="PF00648">
    <property type="entry name" value="Peptidase_C2"/>
    <property type="match status" value="1"/>
</dbReference>